<evidence type="ECO:0000256" key="6">
    <source>
        <dbReference type="SAM" id="MobiDB-lite"/>
    </source>
</evidence>
<evidence type="ECO:0000256" key="4">
    <source>
        <dbReference type="ARBA" id="ARBA00022490"/>
    </source>
</evidence>
<evidence type="ECO:0000256" key="5">
    <source>
        <dbReference type="ARBA" id="ARBA00023242"/>
    </source>
</evidence>
<evidence type="ECO:0000259" key="7">
    <source>
        <dbReference type="Pfam" id="PF10189"/>
    </source>
</evidence>
<dbReference type="PANTHER" id="PTHR13587:SF7">
    <property type="entry name" value="INTEGRATOR COMPLEX SUBUNIT 3"/>
    <property type="match status" value="1"/>
</dbReference>
<dbReference type="InterPro" id="IPR045334">
    <property type="entry name" value="INTS3"/>
</dbReference>
<feature type="region of interest" description="Disordered" evidence="6">
    <location>
        <begin position="489"/>
        <end position="511"/>
    </location>
</feature>
<protein>
    <recommendedName>
        <fullName evidence="11">Integrator complex subunit 3</fullName>
    </recommendedName>
</protein>
<evidence type="ECO:0000256" key="1">
    <source>
        <dbReference type="ARBA" id="ARBA00004123"/>
    </source>
</evidence>
<evidence type="ECO:0000259" key="8">
    <source>
        <dbReference type="Pfam" id="PF24566"/>
    </source>
</evidence>
<dbReference type="InterPro" id="IPR056518">
    <property type="entry name" value="HEAT_Ints3_C"/>
</dbReference>
<dbReference type="AlphaFoldDB" id="A0AAP0KRE3"/>
<evidence type="ECO:0000313" key="9">
    <source>
        <dbReference type="EMBL" id="KAK9157326.1"/>
    </source>
</evidence>
<keyword evidence="5" id="KW-0539">Nucleus</keyword>
<dbReference type="Proteomes" id="UP001419268">
    <property type="component" value="Unassembled WGS sequence"/>
</dbReference>
<organism evidence="9 10">
    <name type="scientific">Stephania cephalantha</name>
    <dbReference type="NCBI Taxonomy" id="152367"/>
    <lineage>
        <taxon>Eukaryota</taxon>
        <taxon>Viridiplantae</taxon>
        <taxon>Streptophyta</taxon>
        <taxon>Embryophyta</taxon>
        <taxon>Tracheophyta</taxon>
        <taxon>Spermatophyta</taxon>
        <taxon>Magnoliopsida</taxon>
        <taxon>Ranunculales</taxon>
        <taxon>Menispermaceae</taxon>
        <taxon>Menispermoideae</taxon>
        <taxon>Cissampelideae</taxon>
        <taxon>Stephania</taxon>
    </lineage>
</organism>
<keyword evidence="4" id="KW-0963">Cytoplasm</keyword>
<evidence type="ECO:0000256" key="3">
    <source>
        <dbReference type="ARBA" id="ARBA00006130"/>
    </source>
</evidence>
<dbReference type="GO" id="GO:0005737">
    <property type="term" value="C:cytoplasm"/>
    <property type="evidence" value="ECO:0007669"/>
    <property type="project" value="UniProtKB-SubCell"/>
</dbReference>
<dbReference type="InterPro" id="IPR019333">
    <property type="entry name" value="INTS3_N"/>
</dbReference>
<evidence type="ECO:0008006" key="11">
    <source>
        <dbReference type="Google" id="ProtNLM"/>
    </source>
</evidence>
<evidence type="ECO:0000313" key="10">
    <source>
        <dbReference type="Proteomes" id="UP001419268"/>
    </source>
</evidence>
<dbReference type="GO" id="GO:0005634">
    <property type="term" value="C:nucleus"/>
    <property type="evidence" value="ECO:0007669"/>
    <property type="project" value="UniProtKB-SubCell"/>
</dbReference>
<proteinExistence type="inferred from homology"/>
<sequence length="1007" mass="114744">MNSKLHRVAPFEFVNQLEASLREAFECLHPKLRPPFSLVIPSPIEYLELNQAILYGILTEPQFAKVHFTHLCAIVTDGYKFFVNLIVKIVFELYTKLLDSVKVQLIWISRKMVDVSAEGVQNLLICLMRQIAGGDYSDWNLWLAAELLRIFQDNWEWLLEEPLVLTSALFTYLRLLADHYRLSGVSKFETLKQMEIDFCIRVLRNHFDLCLRIGRDLIRLLQDLSHIPEFQALCKDLLSNPAEFRALGFSDISQIYARRTSSQYHLLHITPEMETQLRFLLTHVRWRNHRRYQTWFHRKFLSRPECETIIPDIVRFICCAHHPPNEVIQSDIIPRWAIIGWLLNCCSTNHVASSVKLSLFYDWLFYHEKSDNVMNIEPGILLMVNSVTKYIDMTCSLLEFLFIRVDNYDVVRRDFLVRGVSSAFHVLVRKGVVHSLEVLTSCSSLSPSLRQRLSCMFLASTSEAFPMAMEVSRFSRPLLPLKLPCPSNGKSQELPVQEMRIPESSGENRSDRALDNSISVVDNSLASCRKPILSCNGFLGAISELVETLGEAAKKSKVTGLQILEKILFLFVNTKFSIGVETPVESSLRPEALAHQIMEAFKDYGANMFDPRVFRPLSCTDEIQSAAALVICTYIFSRHQMMQDMMIFWSRNGYQVGPWFLVYASTIAYEADMICSRNLMDDQSSNKLNYTKMPFLKHHIYKYLSFMRFQTKNCSVTCESDSVVEFKLLLKLKEDAFISYIMFLQSSDASKPLSKLLFSDLHSCCDWGAEGLKPLFCAIFRYLSDLSTGKEEFIHLLVDHSEHANLVALEFDVCLKRFSLFGPDIETIVHLVKCSLNWGSVEQQKLWGLMISELSVSSIQLEKLVPQIFDLSVSDSNVHSIVVEGLFNLCCRCAPSPELVGMILSLPDGNTGGFAASVLASWVVSNGSMLFGSLVECLEKINWEGYLVLQNSTGVVINNSSTLWLLTFLNKGGLESNNHISKVPADVQHLKDKLMQAMVDSGKQLIS</sequence>
<feature type="domain" description="Ints3-like C-terminal" evidence="8">
    <location>
        <begin position="730"/>
        <end position="940"/>
    </location>
</feature>
<dbReference type="EMBL" id="JBBNAG010000002">
    <property type="protein sequence ID" value="KAK9157326.1"/>
    <property type="molecule type" value="Genomic_DNA"/>
</dbReference>
<comment type="similarity">
    <text evidence="3">Belongs to the Integrator subunit 3 family.</text>
</comment>
<reference evidence="9 10" key="1">
    <citation type="submission" date="2024-01" db="EMBL/GenBank/DDBJ databases">
        <title>Genome assemblies of Stephania.</title>
        <authorList>
            <person name="Yang L."/>
        </authorList>
    </citation>
    <scope>NUCLEOTIDE SEQUENCE [LARGE SCALE GENOMIC DNA]</scope>
    <source>
        <strain evidence="9">JXDWG</strain>
        <tissue evidence="9">Leaf</tissue>
    </source>
</reference>
<dbReference type="PANTHER" id="PTHR13587">
    <property type="entry name" value="INTEGRATOR COMPLEX SUBUNIT 3"/>
    <property type="match status" value="1"/>
</dbReference>
<keyword evidence="10" id="KW-1185">Reference proteome</keyword>
<dbReference type="Pfam" id="PF24566">
    <property type="entry name" value="HEAT_Ints3_C"/>
    <property type="match status" value="1"/>
</dbReference>
<accession>A0AAP0KRE3</accession>
<gene>
    <name evidence="9" type="ORF">Scep_003900</name>
</gene>
<feature type="domain" description="Integrator complex subunit 3 N-terminal" evidence="7">
    <location>
        <begin position="45"/>
        <end position="453"/>
    </location>
</feature>
<name>A0AAP0KRE3_9MAGN</name>
<evidence type="ECO:0000256" key="2">
    <source>
        <dbReference type="ARBA" id="ARBA00004496"/>
    </source>
</evidence>
<comment type="caution">
    <text evidence="9">The sequence shown here is derived from an EMBL/GenBank/DDBJ whole genome shotgun (WGS) entry which is preliminary data.</text>
</comment>
<dbReference type="Pfam" id="PF10189">
    <property type="entry name" value="Ints3_N"/>
    <property type="match status" value="1"/>
</dbReference>
<comment type="subcellular location">
    <subcellularLocation>
        <location evidence="2">Cytoplasm</location>
    </subcellularLocation>
    <subcellularLocation>
        <location evidence="1">Nucleus</location>
    </subcellularLocation>
</comment>